<evidence type="ECO:0000256" key="13">
    <source>
        <dbReference type="ARBA" id="ARBA00039401"/>
    </source>
</evidence>
<dbReference type="GO" id="GO:0000155">
    <property type="term" value="F:phosphorelay sensor kinase activity"/>
    <property type="evidence" value="ECO:0007669"/>
    <property type="project" value="InterPro"/>
</dbReference>
<evidence type="ECO:0000313" key="16">
    <source>
        <dbReference type="EMBL" id="PRY41376.1"/>
    </source>
</evidence>
<dbReference type="InterPro" id="IPR043150">
    <property type="entry name" value="Phytochrome_PHY_sf"/>
</dbReference>
<keyword evidence="9 16" id="KW-0418">Kinase</keyword>
<dbReference type="InterPro" id="IPR013654">
    <property type="entry name" value="PAS_2"/>
</dbReference>
<dbReference type="PROSITE" id="PS50046">
    <property type="entry name" value="PHYTOCHROME_2"/>
    <property type="match status" value="1"/>
</dbReference>
<sequence length="769" mass="83126">MHDEQRLPGTPNELGAEWARAAQAEAEAGTTSFDMTVCLTEPIHLLGGIQSYGALLAADDSGVVEVASANTAAVLGSAPEALLGSPLEALLGAEGVATVRGTLDAPTGDRGLCSLALPGSGGNFDVTVYRADGRTVLEFEPRPVETAFRFSQFYPHLRTSLTKLQHERTVVDVCASAVAEIRALTGYDRVVAYRFEGQAGPGEVIAESVSDGLEPWLGLWFPATDIPPQARRLYERNWIRVIYDVDDETAQVLPQVLPGTSAPLDLSDSTLRTVSSFHLEYLRNIGVASSMSVSLLRSGSLWGLIACHGVVPRRLDAEVRAACEFFGVTLSLQLAALEEAQTSQARHDTRTALSRLVTELNTDITQSVTTSVDLLRELIDADTVVLRLDGETTIVSGRDEDLLLPGLEALWDVVPDLAAGEVWSTDNLSAHDASMAAHAEHLSGALVLALDSGSGDLIAWVRPERRASRTWATDPNTPVRVGDHGERLTPRGSSAVYRAVVRGRCVPWTSSDEAVAVEFGRAVTTMVLRHNARLTTLNDELRRANDDLGTYAHVAAHELKEPLRGIFNSTAFIREDAEDLDDTTVRRLDTVQRLAQRMDELINSLLHFAQLGHGALRRTEVDLREAVEGALVIAGPRLAEREVSVDLPAAGQRVWADPDRLSEVLVNLLVNAAKYAREEHPRTVRVHLVGEDEVHVRDNGIGIPPEHRTEVLKLFRRLHKRDAHGGGHGAGLAIVNRIVERHGGQVALHAAPGGGTTVAFTLPRTADQG</sequence>
<evidence type="ECO:0000256" key="7">
    <source>
        <dbReference type="ARBA" id="ARBA00022606"/>
    </source>
</evidence>
<comment type="similarity">
    <text evidence="3">In the N-terminal section; belongs to the phytochrome family.</text>
</comment>
<dbReference type="Gene3D" id="1.10.287.130">
    <property type="match status" value="1"/>
</dbReference>
<keyword evidence="7" id="KW-0716">Sensory transduction</keyword>
<protein>
    <recommendedName>
        <fullName evidence="13">Sensor-like histidine kinase SenX3</fullName>
        <ecNumber evidence="4">2.7.13.3</ecNumber>
    </recommendedName>
</protein>
<proteinExistence type="inferred from homology"/>
<evidence type="ECO:0000259" key="14">
    <source>
        <dbReference type="PROSITE" id="PS50046"/>
    </source>
</evidence>
<dbReference type="GO" id="GO:0005886">
    <property type="term" value="C:plasma membrane"/>
    <property type="evidence" value="ECO:0007669"/>
    <property type="project" value="UniProtKB-SubCell"/>
</dbReference>
<feature type="domain" description="Phytochrome chromophore attachment site" evidence="14">
    <location>
        <begin position="169"/>
        <end position="328"/>
    </location>
</feature>
<dbReference type="InterPro" id="IPR050351">
    <property type="entry name" value="BphY/WalK/GraS-like"/>
</dbReference>
<evidence type="ECO:0000256" key="11">
    <source>
        <dbReference type="ARBA" id="ARBA00023012"/>
    </source>
</evidence>
<dbReference type="InterPro" id="IPR029016">
    <property type="entry name" value="GAF-like_dom_sf"/>
</dbReference>
<dbReference type="InterPro" id="IPR003594">
    <property type="entry name" value="HATPase_dom"/>
</dbReference>
<evidence type="ECO:0000256" key="5">
    <source>
        <dbReference type="ARBA" id="ARBA00022543"/>
    </source>
</evidence>
<dbReference type="SUPFAM" id="SSF55874">
    <property type="entry name" value="ATPase domain of HSP90 chaperone/DNA topoisomerase II/histidine kinase"/>
    <property type="match status" value="1"/>
</dbReference>
<dbReference type="SMART" id="SM00387">
    <property type="entry name" value="HATPase_c"/>
    <property type="match status" value="1"/>
</dbReference>
<dbReference type="PROSITE" id="PS50109">
    <property type="entry name" value="HIS_KIN"/>
    <property type="match status" value="1"/>
</dbReference>
<evidence type="ECO:0000256" key="12">
    <source>
        <dbReference type="ARBA" id="ARBA00023170"/>
    </source>
</evidence>
<dbReference type="EC" id="2.7.13.3" evidence="4"/>
<dbReference type="Gene3D" id="3.30.565.10">
    <property type="entry name" value="Histidine kinase-like ATPase, C-terminal domain"/>
    <property type="match status" value="1"/>
</dbReference>
<dbReference type="AlphaFoldDB" id="A0A2T0T6R5"/>
<dbReference type="RefSeq" id="WP_106188413.1">
    <property type="nucleotide sequence ID" value="NZ_PVTF01000005.1"/>
</dbReference>
<dbReference type="GO" id="GO:0006355">
    <property type="term" value="P:regulation of DNA-templated transcription"/>
    <property type="evidence" value="ECO:0007669"/>
    <property type="project" value="InterPro"/>
</dbReference>
<evidence type="ECO:0000256" key="6">
    <source>
        <dbReference type="ARBA" id="ARBA00022553"/>
    </source>
</evidence>
<keyword evidence="17" id="KW-1185">Reference proteome</keyword>
<feature type="domain" description="Histidine kinase" evidence="15">
    <location>
        <begin position="554"/>
        <end position="766"/>
    </location>
</feature>
<comment type="subcellular location">
    <subcellularLocation>
        <location evidence="2">Cell membrane</location>
    </subcellularLocation>
</comment>
<evidence type="ECO:0000256" key="10">
    <source>
        <dbReference type="ARBA" id="ARBA00022991"/>
    </source>
</evidence>
<evidence type="ECO:0000256" key="9">
    <source>
        <dbReference type="ARBA" id="ARBA00022777"/>
    </source>
</evidence>
<dbReference type="GO" id="GO:0000156">
    <property type="term" value="F:phosphorelay response regulator activity"/>
    <property type="evidence" value="ECO:0007669"/>
    <property type="project" value="TreeGrafter"/>
</dbReference>
<dbReference type="PANTHER" id="PTHR42878">
    <property type="entry name" value="TWO-COMPONENT HISTIDINE KINASE"/>
    <property type="match status" value="1"/>
</dbReference>
<dbReference type="SUPFAM" id="SSF47384">
    <property type="entry name" value="Homodimeric domain of signal transducing histidine kinase"/>
    <property type="match status" value="1"/>
</dbReference>
<evidence type="ECO:0000256" key="3">
    <source>
        <dbReference type="ARBA" id="ARBA00006402"/>
    </source>
</evidence>
<organism evidence="16 17">
    <name type="scientific">Umezawaea tangerina</name>
    <dbReference type="NCBI Taxonomy" id="84725"/>
    <lineage>
        <taxon>Bacteria</taxon>
        <taxon>Bacillati</taxon>
        <taxon>Actinomycetota</taxon>
        <taxon>Actinomycetes</taxon>
        <taxon>Pseudonocardiales</taxon>
        <taxon>Pseudonocardiaceae</taxon>
        <taxon>Umezawaea</taxon>
    </lineage>
</organism>
<dbReference type="InterPro" id="IPR035965">
    <property type="entry name" value="PAS-like_dom_sf"/>
</dbReference>
<dbReference type="InterPro" id="IPR036097">
    <property type="entry name" value="HisK_dim/P_sf"/>
</dbReference>
<dbReference type="InterPro" id="IPR013515">
    <property type="entry name" value="Phytochrome_cen-reg"/>
</dbReference>
<dbReference type="EMBL" id="PVTF01000005">
    <property type="protein sequence ID" value="PRY41376.1"/>
    <property type="molecule type" value="Genomic_DNA"/>
</dbReference>
<keyword evidence="8" id="KW-0808">Transferase</keyword>
<evidence type="ECO:0000259" key="15">
    <source>
        <dbReference type="PROSITE" id="PS50109"/>
    </source>
</evidence>
<comment type="caution">
    <text evidence="16">The sequence shown here is derived from an EMBL/GenBank/DDBJ whole genome shotgun (WGS) entry which is preliminary data.</text>
</comment>
<dbReference type="InterPro" id="IPR004358">
    <property type="entry name" value="Sig_transdc_His_kin-like_C"/>
</dbReference>
<dbReference type="Proteomes" id="UP000239494">
    <property type="component" value="Unassembled WGS sequence"/>
</dbReference>
<evidence type="ECO:0000256" key="8">
    <source>
        <dbReference type="ARBA" id="ARBA00022679"/>
    </source>
</evidence>
<keyword evidence="5" id="KW-0600">Photoreceptor protein</keyword>
<dbReference type="Pfam" id="PF01590">
    <property type="entry name" value="GAF"/>
    <property type="match status" value="1"/>
</dbReference>
<dbReference type="Pfam" id="PF02518">
    <property type="entry name" value="HATPase_c"/>
    <property type="match status" value="1"/>
</dbReference>
<reference evidence="16 17" key="1">
    <citation type="submission" date="2018-03" db="EMBL/GenBank/DDBJ databases">
        <title>Genomic Encyclopedia of Archaeal and Bacterial Type Strains, Phase II (KMG-II): from individual species to whole genera.</title>
        <authorList>
            <person name="Goeker M."/>
        </authorList>
    </citation>
    <scope>NUCLEOTIDE SEQUENCE [LARGE SCALE GENOMIC DNA]</scope>
    <source>
        <strain evidence="16 17">DSM 44720</strain>
    </source>
</reference>
<accession>A0A2T0T6R5</accession>
<dbReference type="SUPFAM" id="SSF55781">
    <property type="entry name" value="GAF domain-like"/>
    <property type="match status" value="2"/>
</dbReference>
<dbReference type="Gene3D" id="3.30.450.20">
    <property type="entry name" value="PAS domain"/>
    <property type="match status" value="1"/>
</dbReference>
<dbReference type="SUPFAM" id="SSF55785">
    <property type="entry name" value="PYP-like sensor domain (PAS domain)"/>
    <property type="match status" value="1"/>
</dbReference>
<dbReference type="GO" id="GO:0009584">
    <property type="term" value="P:detection of visible light"/>
    <property type="evidence" value="ECO:0007669"/>
    <property type="project" value="InterPro"/>
</dbReference>
<dbReference type="InterPro" id="IPR016132">
    <property type="entry name" value="Phyto_chromo_attachment"/>
</dbReference>
<evidence type="ECO:0000256" key="4">
    <source>
        <dbReference type="ARBA" id="ARBA00012438"/>
    </source>
</evidence>
<dbReference type="Gene3D" id="3.30.450.270">
    <property type="match status" value="1"/>
</dbReference>
<evidence type="ECO:0000313" key="17">
    <source>
        <dbReference type="Proteomes" id="UP000239494"/>
    </source>
</evidence>
<dbReference type="PRINTS" id="PR00344">
    <property type="entry name" value="BCTRLSENSOR"/>
</dbReference>
<dbReference type="Pfam" id="PF08446">
    <property type="entry name" value="PAS_2"/>
    <property type="match status" value="1"/>
</dbReference>
<gene>
    <name evidence="16" type="ORF">CLV43_105134</name>
</gene>
<dbReference type="InterPro" id="IPR003018">
    <property type="entry name" value="GAF"/>
</dbReference>
<keyword evidence="12" id="KW-0675">Receptor</keyword>
<dbReference type="Pfam" id="PF00512">
    <property type="entry name" value="HisKA"/>
    <property type="match status" value="1"/>
</dbReference>
<dbReference type="GO" id="GO:0007234">
    <property type="term" value="P:osmosensory signaling via phosphorelay pathway"/>
    <property type="evidence" value="ECO:0007669"/>
    <property type="project" value="TreeGrafter"/>
</dbReference>
<dbReference type="SMART" id="SM00065">
    <property type="entry name" value="GAF"/>
    <property type="match status" value="1"/>
</dbReference>
<keyword evidence="6" id="KW-0597">Phosphoprotein</keyword>
<dbReference type="InterPro" id="IPR003661">
    <property type="entry name" value="HisK_dim/P_dom"/>
</dbReference>
<keyword evidence="11" id="KW-0902">Two-component regulatory system</keyword>
<dbReference type="OrthoDB" id="23692at2"/>
<dbReference type="InterPro" id="IPR036890">
    <property type="entry name" value="HATPase_C_sf"/>
</dbReference>
<dbReference type="CDD" id="cd00082">
    <property type="entry name" value="HisKA"/>
    <property type="match status" value="1"/>
</dbReference>
<evidence type="ECO:0000256" key="1">
    <source>
        <dbReference type="ARBA" id="ARBA00000085"/>
    </source>
</evidence>
<dbReference type="InterPro" id="IPR005467">
    <property type="entry name" value="His_kinase_dom"/>
</dbReference>
<dbReference type="PANTHER" id="PTHR42878:SF15">
    <property type="entry name" value="BACTERIOPHYTOCHROME"/>
    <property type="match status" value="1"/>
</dbReference>
<dbReference type="GO" id="GO:0009881">
    <property type="term" value="F:photoreceptor activity"/>
    <property type="evidence" value="ECO:0007669"/>
    <property type="project" value="UniProtKB-KW"/>
</dbReference>
<name>A0A2T0T6R5_9PSEU</name>
<dbReference type="SMART" id="SM00388">
    <property type="entry name" value="HisKA"/>
    <property type="match status" value="1"/>
</dbReference>
<dbReference type="Pfam" id="PF00360">
    <property type="entry name" value="PHY"/>
    <property type="match status" value="1"/>
</dbReference>
<dbReference type="Gene3D" id="3.30.450.40">
    <property type="match status" value="1"/>
</dbReference>
<comment type="catalytic activity">
    <reaction evidence="1">
        <text>ATP + protein L-histidine = ADP + protein N-phospho-L-histidine.</text>
        <dbReference type="EC" id="2.7.13.3"/>
    </reaction>
</comment>
<keyword evidence="10" id="KW-0157">Chromophore</keyword>
<evidence type="ECO:0000256" key="2">
    <source>
        <dbReference type="ARBA" id="ARBA00004236"/>
    </source>
</evidence>
<dbReference type="GO" id="GO:0030295">
    <property type="term" value="F:protein kinase activator activity"/>
    <property type="evidence" value="ECO:0007669"/>
    <property type="project" value="TreeGrafter"/>
</dbReference>